<dbReference type="PANTHER" id="PTHR33246:SF51">
    <property type="entry name" value="MYB_SANT-LIKE DOMAIN-CONTAINING PROTEIN"/>
    <property type="match status" value="1"/>
</dbReference>
<dbReference type="EMBL" id="VSWC01000027">
    <property type="protein sequence ID" value="KAA1110589.1"/>
    <property type="molecule type" value="Genomic_DNA"/>
</dbReference>
<dbReference type="OrthoDB" id="2507581at2759"/>
<organism evidence="2 3">
    <name type="scientific">Puccinia graminis f. sp. tritici</name>
    <dbReference type="NCBI Taxonomy" id="56615"/>
    <lineage>
        <taxon>Eukaryota</taxon>
        <taxon>Fungi</taxon>
        <taxon>Dikarya</taxon>
        <taxon>Basidiomycota</taxon>
        <taxon>Pucciniomycotina</taxon>
        <taxon>Pucciniomycetes</taxon>
        <taxon>Pucciniales</taxon>
        <taxon>Pucciniaceae</taxon>
        <taxon>Puccinia</taxon>
    </lineage>
</organism>
<gene>
    <name evidence="2" type="ORF">PGT21_026782</name>
</gene>
<evidence type="ECO:0000256" key="1">
    <source>
        <dbReference type="SAM" id="MobiDB-lite"/>
    </source>
</evidence>
<dbReference type="PANTHER" id="PTHR33246">
    <property type="entry name" value="CCHC-TYPE DOMAIN-CONTAINING PROTEIN"/>
    <property type="match status" value="1"/>
</dbReference>
<evidence type="ECO:0000313" key="3">
    <source>
        <dbReference type="Proteomes" id="UP000324748"/>
    </source>
</evidence>
<dbReference type="AlphaFoldDB" id="A0A5B0QBU4"/>
<dbReference type="Proteomes" id="UP000324748">
    <property type="component" value="Unassembled WGS sequence"/>
</dbReference>
<name>A0A5B0QBU4_PUCGR</name>
<keyword evidence="3" id="KW-1185">Reference proteome</keyword>
<feature type="region of interest" description="Disordered" evidence="1">
    <location>
        <begin position="68"/>
        <end position="101"/>
    </location>
</feature>
<comment type="caution">
    <text evidence="2">The sequence shown here is derived from an EMBL/GenBank/DDBJ whole genome shotgun (WGS) entry which is preliminary data.</text>
</comment>
<proteinExistence type="predicted"/>
<feature type="compositionally biased region" description="Polar residues" evidence="1">
    <location>
        <begin position="26"/>
        <end position="44"/>
    </location>
</feature>
<feature type="compositionally biased region" description="Low complexity" evidence="1">
    <location>
        <begin position="81"/>
        <end position="100"/>
    </location>
</feature>
<feature type="region of interest" description="Disordered" evidence="1">
    <location>
        <begin position="21"/>
        <end position="48"/>
    </location>
</feature>
<evidence type="ECO:0000313" key="2">
    <source>
        <dbReference type="EMBL" id="KAA1110589.1"/>
    </source>
</evidence>
<sequence length="183" mass="21187">MELLCGVSDMEELFAPRTNYRKRPFTPTSNLKRNTETTMSSSPLSPLWMKDKKQGNLTLPVPPTLIRTGIFKTPDMDEPNYQQSKQQPPTYQQPTNQNKPMVADSLNASKYDQALQIGRFIKTKELKDQIELMDGYEEYDWDNLRASMIESWGYESTILYTTTNLVTKSHDFKFVLWSSGIQK</sequence>
<protein>
    <submittedName>
        <fullName evidence="2">Uncharacterized protein</fullName>
    </submittedName>
</protein>
<reference evidence="2 3" key="1">
    <citation type="submission" date="2019-05" db="EMBL/GenBank/DDBJ databases">
        <title>Emergence of the Ug99 lineage of the wheat stem rust pathogen through somatic hybridization.</title>
        <authorList>
            <person name="Li F."/>
            <person name="Upadhyaya N.M."/>
            <person name="Sperschneider J."/>
            <person name="Matny O."/>
            <person name="Nguyen-Phuc H."/>
            <person name="Mago R."/>
            <person name="Raley C."/>
            <person name="Miller M.E."/>
            <person name="Silverstein K.A.T."/>
            <person name="Henningsen E."/>
            <person name="Hirsch C.D."/>
            <person name="Visser B."/>
            <person name="Pretorius Z.A."/>
            <person name="Steffenson B.J."/>
            <person name="Schwessinger B."/>
            <person name="Dodds P.N."/>
            <person name="Figueroa M."/>
        </authorList>
    </citation>
    <scope>NUCLEOTIDE SEQUENCE [LARGE SCALE GENOMIC DNA]</scope>
    <source>
        <strain evidence="2">21-0</strain>
    </source>
</reference>
<accession>A0A5B0QBU4</accession>